<dbReference type="Proteomes" id="UP000886785">
    <property type="component" value="Unassembled WGS sequence"/>
</dbReference>
<evidence type="ECO:0000313" key="1">
    <source>
        <dbReference type="EMBL" id="HIR57694.1"/>
    </source>
</evidence>
<evidence type="ECO:0000313" key="2">
    <source>
        <dbReference type="Proteomes" id="UP000886785"/>
    </source>
</evidence>
<dbReference type="EMBL" id="DVHF01000099">
    <property type="protein sequence ID" value="HIR57694.1"/>
    <property type="molecule type" value="Genomic_DNA"/>
</dbReference>
<reference evidence="1" key="2">
    <citation type="journal article" date="2021" name="PeerJ">
        <title>Extensive microbial diversity within the chicken gut microbiome revealed by metagenomics and culture.</title>
        <authorList>
            <person name="Gilroy R."/>
            <person name="Ravi A."/>
            <person name="Getino M."/>
            <person name="Pursley I."/>
            <person name="Horton D.L."/>
            <person name="Alikhan N.F."/>
            <person name="Baker D."/>
            <person name="Gharbi K."/>
            <person name="Hall N."/>
            <person name="Watson M."/>
            <person name="Adriaenssens E.M."/>
            <person name="Foster-Nyarko E."/>
            <person name="Jarju S."/>
            <person name="Secka A."/>
            <person name="Antonio M."/>
            <person name="Oren A."/>
            <person name="Chaudhuri R.R."/>
            <person name="La Ragione R."/>
            <person name="Hildebrand F."/>
            <person name="Pallen M.J."/>
        </authorList>
    </citation>
    <scope>NUCLEOTIDE SEQUENCE</scope>
    <source>
        <strain evidence="1">ChiSjej1B19-7085</strain>
    </source>
</reference>
<gene>
    <name evidence="1" type="ORF">IAA54_08490</name>
</gene>
<dbReference type="Pfam" id="PF14199">
    <property type="entry name" value="DUF4317"/>
    <property type="match status" value="1"/>
</dbReference>
<dbReference type="InterPro" id="IPR025466">
    <property type="entry name" value="DUF4317"/>
</dbReference>
<protein>
    <submittedName>
        <fullName evidence="1">DUF4317 domain-containing protein</fullName>
    </submittedName>
</protein>
<proteinExistence type="predicted"/>
<comment type="caution">
    <text evidence="1">The sequence shown here is derived from an EMBL/GenBank/DDBJ whole genome shotgun (WGS) entry which is preliminary data.</text>
</comment>
<sequence>MNEKEIAEIRRRFRPEKSNITRVRGCYVNDKKEMISQFSQSLALTDAEEAEQILGCLKRALSGIPGKNLIDITFSTQQVVDSDEHRLLMTLRDSSLEDEEAVSEFYRRVIDALSLDSHYMILLAHDTYDVPYRSRDGEKQEDASSEVFSYILCSICPVKMTKPALSYFASDNLLHNRTADWILSPPQLGFLFPAFDDRCANLYNALYYSRDPAESHEELTSALFRCEIPMPAQEQKESFDALLETTLRDDCSFEIVQAVHEQLNGMIQEHKESKNPEPLTISATGMKHILENCGATGEQTETFTQQYEEVFGADTELSPRNLVEKKLELKTPDVTIQVKPGGEDLVETRVINGIKYILIRADSGVTVNGVDVRIKAD</sequence>
<dbReference type="AlphaFoldDB" id="A0A9D1DRT5"/>
<reference evidence="1" key="1">
    <citation type="submission" date="2020-10" db="EMBL/GenBank/DDBJ databases">
        <authorList>
            <person name="Gilroy R."/>
        </authorList>
    </citation>
    <scope>NUCLEOTIDE SEQUENCE</scope>
    <source>
        <strain evidence="1">ChiSjej1B19-7085</strain>
    </source>
</reference>
<name>A0A9D1DRT5_9FIRM</name>
<accession>A0A9D1DRT5</accession>
<organism evidence="1 2">
    <name type="scientific">Candidatus Gallacutalibacter pullicola</name>
    <dbReference type="NCBI Taxonomy" id="2840830"/>
    <lineage>
        <taxon>Bacteria</taxon>
        <taxon>Bacillati</taxon>
        <taxon>Bacillota</taxon>
        <taxon>Clostridia</taxon>
        <taxon>Eubacteriales</taxon>
        <taxon>Candidatus Gallacutalibacter</taxon>
    </lineage>
</organism>